<dbReference type="EMBL" id="FCOK02000147">
    <property type="protein sequence ID" value="SAL74058.1"/>
    <property type="molecule type" value="Genomic_DNA"/>
</dbReference>
<dbReference type="Proteomes" id="UP000054683">
    <property type="component" value="Unassembled WGS sequence"/>
</dbReference>
<keyword evidence="1" id="KW-0812">Transmembrane</keyword>
<reference evidence="2 3" key="1">
    <citation type="submission" date="2016-01" db="EMBL/GenBank/DDBJ databases">
        <authorList>
            <person name="Oliw E.H."/>
        </authorList>
    </citation>
    <scope>NUCLEOTIDE SEQUENCE [LARGE SCALE GENOMIC DNA]</scope>
    <source>
        <strain evidence="2">LMG 27134</strain>
    </source>
</reference>
<name>A0A158JZ04_9BURK</name>
<dbReference type="AlphaFoldDB" id="A0A158JZ04"/>
<sequence>MSKSPVAERLQSCYSVFSCASLALIVAMAAFQVFSSTHTAFGLLIRSGAFLQEGPANLYLVPLKTGSLRPAGSELEASPPVCRAQRSEQIHAPLIRFPDVATDSLGDGLGSRSTFQVAGARLGIGERSVDGLLDRLTRRGESFSTRLQTQVIQQSGG</sequence>
<accession>A0A158JZ04</accession>
<proteinExistence type="predicted"/>
<protein>
    <submittedName>
        <fullName evidence="2">Uncharacterized protein</fullName>
    </submittedName>
</protein>
<evidence type="ECO:0000313" key="3">
    <source>
        <dbReference type="Proteomes" id="UP000054683"/>
    </source>
</evidence>
<evidence type="ECO:0000313" key="2">
    <source>
        <dbReference type="EMBL" id="SAL74058.1"/>
    </source>
</evidence>
<keyword evidence="1" id="KW-1133">Transmembrane helix</keyword>
<evidence type="ECO:0000256" key="1">
    <source>
        <dbReference type="SAM" id="Phobius"/>
    </source>
</evidence>
<feature type="transmembrane region" description="Helical" evidence="1">
    <location>
        <begin position="12"/>
        <end position="34"/>
    </location>
</feature>
<gene>
    <name evidence="2" type="ORF">AWB69_09129</name>
</gene>
<organism evidence="2 3">
    <name type="scientific">Caballeronia udeis</name>
    <dbReference type="NCBI Taxonomy" id="1232866"/>
    <lineage>
        <taxon>Bacteria</taxon>
        <taxon>Pseudomonadati</taxon>
        <taxon>Pseudomonadota</taxon>
        <taxon>Betaproteobacteria</taxon>
        <taxon>Burkholderiales</taxon>
        <taxon>Burkholderiaceae</taxon>
        <taxon>Caballeronia</taxon>
    </lineage>
</organism>
<keyword evidence="1" id="KW-0472">Membrane</keyword>